<dbReference type="InterPro" id="IPR003594">
    <property type="entry name" value="HATPase_dom"/>
</dbReference>
<keyword evidence="5" id="KW-0597">Phosphoprotein</keyword>
<feature type="compositionally biased region" description="Basic and acidic residues" evidence="17">
    <location>
        <begin position="460"/>
        <end position="469"/>
    </location>
</feature>
<evidence type="ECO:0000256" key="6">
    <source>
        <dbReference type="ARBA" id="ARBA00022679"/>
    </source>
</evidence>
<dbReference type="Proteomes" id="UP000637643">
    <property type="component" value="Unassembled WGS sequence"/>
</dbReference>
<accession>A0A917CFD2</accession>
<evidence type="ECO:0000256" key="9">
    <source>
        <dbReference type="ARBA" id="ARBA00022777"/>
    </source>
</evidence>
<reference evidence="21" key="2">
    <citation type="submission" date="2020-09" db="EMBL/GenBank/DDBJ databases">
        <authorList>
            <person name="Sun Q."/>
            <person name="Zhou Y."/>
        </authorList>
    </citation>
    <scope>NUCLEOTIDE SEQUENCE</scope>
    <source>
        <strain evidence="21">CGMCC 1.16134</strain>
    </source>
</reference>
<dbReference type="PROSITE" id="PS50109">
    <property type="entry name" value="HIS_KIN"/>
    <property type="match status" value="1"/>
</dbReference>
<dbReference type="SUPFAM" id="SSF55874">
    <property type="entry name" value="ATPase domain of HSP90 chaperone/DNA topoisomerase II/histidine kinase"/>
    <property type="match status" value="1"/>
</dbReference>
<dbReference type="Gene3D" id="3.30.565.10">
    <property type="entry name" value="Histidine kinase-like ATPase, C-terminal domain"/>
    <property type="match status" value="1"/>
</dbReference>
<evidence type="ECO:0000256" key="8">
    <source>
        <dbReference type="ARBA" id="ARBA00022741"/>
    </source>
</evidence>
<dbReference type="Gene3D" id="1.10.287.130">
    <property type="match status" value="1"/>
</dbReference>
<dbReference type="InterPro" id="IPR005467">
    <property type="entry name" value="His_kinase_dom"/>
</dbReference>
<keyword evidence="4" id="KW-1003">Cell membrane</keyword>
<organism evidence="21 22">
    <name type="scientific">Paenibacillus albidus</name>
    <dbReference type="NCBI Taxonomy" id="2041023"/>
    <lineage>
        <taxon>Bacteria</taxon>
        <taxon>Bacillati</taxon>
        <taxon>Bacillota</taxon>
        <taxon>Bacilli</taxon>
        <taxon>Bacillales</taxon>
        <taxon>Paenibacillaceae</taxon>
        <taxon>Paenibacillus</taxon>
    </lineage>
</organism>
<keyword evidence="13" id="KW-0843">Virulence</keyword>
<dbReference type="SMART" id="SM00387">
    <property type="entry name" value="HATPase_c"/>
    <property type="match status" value="1"/>
</dbReference>
<evidence type="ECO:0000313" key="21">
    <source>
        <dbReference type="EMBL" id="GGF85803.1"/>
    </source>
</evidence>
<dbReference type="InterPro" id="IPR050398">
    <property type="entry name" value="HssS/ArlS-like"/>
</dbReference>
<dbReference type="Pfam" id="PF00672">
    <property type="entry name" value="HAMP"/>
    <property type="match status" value="1"/>
</dbReference>
<feature type="domain" description="Histidine kinase" evidence="19">
    <location>
        <begin position="234"/>
        <end position="451"/>
    </location>
</feature>
<dbReference type="InterPro" id="IPR003661">
    <property type="entry name" value="HisK_dim/P_dom"/>
</dbReference>
<keyword evidence="14 18" id="KW-0472">Membrane</keyword>
<evidence type="ECO:0000256" key="17">
    <source>
        <dbReference type="SAM" id="MobiDB-lite"/>
    </source>
</evidence>
<keyword evidence="8" id="KW-0547">Nucleotide-binding</keyword>
<dbReference type="GO" id="GO:0005886">
    <property type="term" value="C:plasma membrane"/>
    <property type="evidence" value="ECO:0007669"/>
    <property type="project" value="UniProtKB-SubCell"/>
</dbReference>
<evidence type="ECO:0000259" key="19">
    <source>
        <dbReference type="PROSITE" id="PS50109"/>
    </source>
</evidence>
<feature type="transmembrane region" description="Helical" evidence="18">
    <location>
        <begin position="6"/>
        <end position="32"/>
    </location>
</feature>
<evidence type="ECO:0000256" key="4">
    <source>
        <dbReference type="ARBA" id="ARBA00022475"/>
    </source>
</evidence>
<dbReference type="InterPro" id="IPR004358">
    <property type="entry name" value="Sig_transdc_His_kin-like_C"/>
</dbReference>
<dbReference type="SMART" id="SM00388">
    <property type="entry name" value="HisKA"/>
    <property type="match status" value="1"/>
</dbReference>
<evidence type="ECO:0000256" key="11">
    <source>
        <dbReference type="ARBA" id="ARBA00022989"/>
    </source>
</evidence>
<keyword evidence="10" id="KW-0067">ATP-binding</keyword>
<feature type="domain" description="HAMP" evidence="20">
    <location>
        <begin position="174"/>
        <end position="226"/>
    </location>
</feature>
<evidence type="ECO:0000256" key="7">
    <source>
        <dbReference type="ARBA" id="ARBA00022692"/>
    </source>
</evidence>
<dbReference type="PANTHER" id="PTHR45528:SF11">
    <property type="entry name" value="HISTIDINE KINASE"/>
    <property type="match status" value="1"/>
</dbReference>
<keyword evidence="9 21" id="KW-0418">Kinase</keyword>
<dbReference type="FunFam" id="3.30.565.10:FF:000006">
    <property type="entry name" value="Sensor histidine kinase WalK"/>
    <property type="match status" value="1"/>
</dbReference>
<dbReference type="PRINTS" id="PR00344">
    <property type="entry name" value="BCTRLSENSOR"/>
</dbReference>
<dbReference type="CDD" id="cd00082">
    <property type="entry name" value="HisKA"/>
    <property type="match status" value="1"/>
</dbReference>
<feature type="region of interest" description="Disordered" evidence="17">
    <location>
        <begin position="448"/>
        <end position="469"/>
    </location>
</feature>
<comment type="subcellular location">
    <subcellularLocation>
        <location evidence="2">Cell membrane</location>
        <topology evidence="2">Multi-pass membrane protein</topology>
    </subcellularLocation>
</comment>
<evidence type="ECO:0000313" key="22">
    <source>
        <dbReference type="Proteomes" id="UP000637643"/>
    </source>
</evidence>
<comment type="function">
    <text evidence="15">Member of the two-component regulatory system HssS/HssR involved in intracellular heme homeostasis and tempering of staphylococcal virulence. HssS functions as a heme sensor histidine kinase which is autophosphorylated at a histidine residue and transfers its phosphate group to an aspartate residue of HssR. HssR/HssS activates the expression of hrtAB, an efflux pump, in response to extracellular heme, hemin, hemoglobin or blood.</text>
</comment>
<dbReference type="RefSeq" id="WP_189026853.1">
    <property type="nucleotide sequence ID" value="NZ_BMKR01000013.1"/>
</dbReference>
<dbReference type="PROSITE" id="PS50885">
    <property type="entry name" value="HAMP"/>
    <property type="match status" value="1"/>
</dbReference>
<protein>
    <recommendedName>
        <fullName evidence="16">Heme sensor protein HssS</fullName>
        <ecNumber evidence="3">2.7.13.3</ecNumber>
    </recommendedName>
</protein>
<evidence type="ECO:0000256" key="13">
    <source>
        <dbReference type="ARBA" id="ARBA00023026"/>
    </source>
</evidence>
<evidence type="ECO:0000259" key="20">
    <source>
        <dbReference type="PROSITE" id="PS50885"/>
    </source>
</evidence>
<name>A0A917CFD2_9BACL</name>
<dbReference type="PANTHER" id="PTHR45528">
    <property type="entry name" value="SENSOR HISTIDINE KINASE CPXA"/>
    <property type="match status" value="1"/>
</dbReference>
<evidence type="ECO:0000256" key="18">
    <source>
        <dbReference type="SAM" id="Phobius"/>
    </source>
</evidence>
<reference evidence="21" key="1">
    <citation type="journal article" date="2014" name="Int. J. Syst. Evol. Microbiol.">
        <title>Complete genome sequence of Corynebacterium casei LMG S-19264T (=DSM 44701T), isolated from a smear-ripened cheese.</title>
        <authorList>
            <consortium name="US DOE Joint Genome Institute (JGI-PGF)"/>
            <person name="Walter F."/>
            <person name="Albersmeier A."/>
            <person name="Kalinowski J."/>
            <person name="Ruckert C."/>
        </authorList>
    </citation>
    <scope>NUCLEOTIDE SEQUENCE</scope>
    <source>
        <strain evidence="21">CGMCC 1.16134</strain>
    </source>
</reference>
<keyword evidence="12" id="KW-0902">Two-component regulatory system</keyword>
<dbReference type="Pfam" id="PF02518">
    <property type="entry name" value="HATPase_c"/>
    <property type="match status" value="1"/>
</dbReference>
<gene>
    <name evidence="21" type="ORF">GCM10010912_33860</name>
</gene>
<dbReference type="Pfam" id="PF00512">
    <property type="entry name" value="HisKA"/>
    <property type="match status" value="1"/>
</dbReference>
<dbReference type="InterPro" id="IPR003660">
    <property type="entry name" value="HAMP_dom"/>
</dbReference>
<dbReference type="EMBL" id="BMKR01000013">
    <property type="protein sequence ID" value="GGF85803.1"/>
    <property type="molecule type" value="Genomic_DNA"/>
</dbReference>
<keyword evidence="6" id="KW-0808">Transferase</keyword>
<dbReference type="InterPro" id="IPR036890">
    <property type="entry name" value="HATPase_C_sf"/>
</dbReference>
<dbReference type="EC" id="2.7.13.3" evidence="3"/>
<keyword evidence="22" id="KW-1185">Reference proteome</keyword>
<dbReference type="SUPFAM" id="SSF158472">
    <property type="entry name" value="HAMP domain-like"/>
    <property type="match status" value="1"/>
</dbReference>
<dbReference type="CDD" id="cd00075">
    <property type="entry name" value="HATPase"/>
    <property type="match status" value="1"/>
</dbReference>
<evidence type="ECO:0000256" key="10">
    <source>
        <dbReference type="ARBA" id="ARBA00022840"/>
    </source>
</evidence>
<dbReference type="CDD" id="cd06225">
    <property type="entry name" value="HAMP"/>
    <property type="match status" value="1"/>
</dbReference>
<keyword evidence="11 18" id="KW-1133">Transmembrane helix</keyword>
<comment type="catalytic activity">
    <reaction evidence="1">
        <text>ATP + protein L-histidine = ADP + protein N-phospho-L-histidine.</text>
        <dbReference type="EC" id="2.7.13.3"/>
    </reaction>
</comment>
<dbReference type="GO" id="GO:0005524">
    <property type="term" value="F:ATP binding"/>
    <property type="evidence" value="ECO:0007669"/>
    <property type="project" value="UniProtKB-KW"/>
</dbReference>
<dbReference type="SMART" id="SM00304">
    <property type="entry name" value="HAMP"/>
    <property type="match status" value="1"/>
</dbReference>
<evidence type="ECO:0000256" key="5">
    <source>
        <dbReference type="ARBA" id="ARBA00022553"/>
    </source>
</evidence>
<dbReference type="Gene3D" id="6.10.340.10">
    <property type="match status" value="1"/>
</dbReference>
<evidence type="ECO:0000256" key="2">
    <source>
        <dbReference type="ARBA" id="ARBA00004651"/>
    </source>
</evidence>
<comment type="caution">
    <text evidence="21">The sequence shown here is derived from an EMBL/GenBank/DDBJ whole genome shotgun (WGS) entry which is preliminary data.</text>
</comment>
<keyword evidence="7 18" id="KW-0812">Transmembrane</keyword>
<evidence type="ECO:0000256" key="1">
    <source>
        <dbReference type="ARBA" id="ARBA00000085"/>
    </source>
</evidence>
<dbReference type="InterPro" id="IPR036097">
    <property type="entry name" value="HisK_dim/P_sf"/>
</dbReference>
<feature type="transmembrane region" description="Helical" evidence="18">
    <location>
        <begin position="155"/>
        <end position="177"/>
    </location>
</feature>
<evidence type="ECO:0000256" key="12">
    <source>
        <dbReference type="ARBA" id="ARBA00023012"/>
    </source>
</evidence>
<sequence length="469" mass="52490">MIKTLYVRVILTFLGIIIFSLICSFFIGLYVFQQQISYKGQNEMIAVGKEIIHRYDEAKPKDTDEFLNSMVKVSAHPIHLYKQSGEHTFYGLMDSPAVTITSEAVRQVLQGKIYRSSTEDKDTFIGMPFMLKGEWCAMFLQYSAENENIVNRMMLFVLLLVLLLGSVCILIAARYLVEPIKALTNATKRLAKGDFEVDLKVNRVDEIGDLTQSYVEMAGELKQLEQMRQDFVSNVSHEIQTPLTSISGFAKALQNNDLIVEEERKDYLDIIIAESERLSRLSDNLLKLASLDSEHHPFKAGSFHLDEQIRTIVVTFEPQWSAKSIVIDLELPEAVNIKGDEDQLKQVWMNLLSNSIKFTPEGGKIRISLDSSAAEVSVTISDNGIGIPPEEFNAVFQRFYKIDKSRNGTNNGNGLGLAIVKKIVSLHQGSIEVDGAVGEGTTIIVRLPVSPSAPSRKNHNPSEERAQGN</sequence>
<evidence type="ECO:0000256" key="15">
    <source>
        <dbReference type="ARBA" id="ARBA00037219"/>
    </source>
</evidence>
<evidence type="ECO:0000256" key="16">
    <source>
        <dbReference type="ARBA" id="ARBA00040841"/>
    </source>
</evidence>
<dbReference type="GO" id="GO:0000155">
    <property type="term" value="F:phosphorelay sensor kinase activity"/>
    <property type="evidence" value="ECO:0007669"/>
    <property type="project" value="InterPro"/>
</dbReference>
<dbReference type="FunFam" id="1.10.287.130:FF:000001">
    <property type="entry name" value="Two-component sensor histidine kinase"/>
    <property type="match status" value="1"/>
</dbReference>
<dbReference type="SUPFAM" id="SSF47384">
    <property type="entry name" value="Homodimeric domain of signal transducing histidine kinase"/>
    <property type="match status" value="1"/>
</dbReference>
<evidence type="ECO:0000256" key="3">
    <source>
        <dbReference type="ARBA" id="ARBA00012438"/>
    </source>
</evidence>
<proteinExistence type="predicted"/>
<dbReference type="AlphaFoldDB" id="A0A917CFD2"/>
<evidence type="ECO:0000256" key="14">
    <source>
        <dbReference type="ARBA" id="ARBA00023136"/>
    </source>
</evidence>